<comment type="caution">
    <text evidence="4">The sequence shown here is derived from an EMBL/GenBank/DDBJ whole genome shotgun (WGS) entry which is preliminary data.</text>
</comment>
<proteinExistence type="predicted"/>
<dbReference type="InterPro" id="IPR016130">
    <property type="entry name" value="Tyr_Pase_AS"/>
</dbReference>
<dbReference type="EMBL" id="JARAKH010000031">
    <property type="protein sequence ID" value="KAK8385932.1"/>
    <property type="molecule type" value="Genomic_DNA"/>
</dbReference>
<sequence length="725" mass="83770">MNSVVDRVILVCRNPRGIGRNYWHPIRSVIREKRVKSTLRTHWGRFKDRMTVMCGQADLSFRNLLARFTDGEREGSARTVDSGGTSHPQTESQPRRHWPLKELSSPVDYLAKCRRESLAQPPTVPLSKENEGGGGGGKPAQSSETYDLPDPFSSEELEHYLVRATNSTNLDIQLQSVPKEDPSRSRTYARMPTNTKKNRYKNNTPYDDTRVVLEGDAQSDYINASYIEGNEGPRIFIATQGPKETNDRTIDDFWRMVWQNRSNVIVMLGNLIEGGRGKVSQYWPDFGMKQKYGLVEVEKKSIKHEVNWIRRHLVASQGSQSRDVLQYHFIKWPDHDVPHSPYGAARMIEDMLRWHWSGPPVIHCSAGLGRTGTFLLVLRLLDDLQYKGCFKPLDTLHSIRKCRANLLDNQHQYRFAHHILLEILYGKETRLPVHHNFTKDKIPDQYKDLNRVPRTLTYKWARSHDVALNRHTSVLPPDGRHIPLGTSRSKQYVNAVRVRDSNLRDTFLVAEHPMSHTVGRCWRLAYMTRALAWVFLHNYEESYEDFPSILPPYGCCELEGVTVQLTSIDKKEFFTERSITLVSNGVTHKIRVLHFKNWSPTSDLPFPLQSLIFLVMRLQEIRESSDNKVIMVSCSDGYSASGVLVSLMRMVAEIDLTRTMDVYRTVQSLRFDRPQFIISQDQYLYLHDAAVVYFKSIKLKQQQKNKQVQQTKNAETNESEHEKTE</sequence>
<evidence type="ECO:0000259" key="2">
    <source>
        <dbReference type="PROSITE" id="PS50055"/>
    </source>
</evidence>
<dbReference type="Pfam" id="PF00102">
    <property type="entry name" value="Y_phosphatase"/>
    <property type="match status" value="2"/>
</dbReference>
<organism evidence="4 5">
    <name type="scientific">Scylla paramamosain</name>
    <name type="common">Mud crab</name>
    <dbReference type="NCBI Taxonomy" id="85552"/>
    <lineage>
        <taxon>Eukaryota</taxon>
        <taxon>Metazoa</taxon>
        <taxon>Ecdysozoa</taxon>
        <taxon>Arthropoda</taxon>
        <taxon>Crustacea</taxon>
        <taxon>Multicrustacea</taxon>
        <taxon>Malacostraca</taxon>
        <taxon>Eumalacostraca</taxon>
        <taxon>Eucarida</taxon>
        <taxon>Decapoda</taxon>
        <taxon>Pleocyemata</taxon>
        <taxon>Brachyura</taxon>
        <taxon>Eubrachyura</taxon>
        <taxon>Portunoidea</taxon>
        <taxon>Portunidae</taxon>
        <taxon>Portuninae</taxon>
        <taxon>Scylla</taxon>
    </lineage>
</organism>
<feature type="domain" description="Tyrosine-protein phosphatase" evidence="2">
    <location>
        <begin position="469"/>
        <end position="693"/>
    </location>
</feature>
<dbReference type="InterPro" id="IPR003595">
    <property type="entry name" value="Tyr_Pase_cat"/>
</dbReference>
<dbReference type="PRINTS" id="PR00700">
    <property type="entry name" value="PRTYPHPHTASE"/>
</dbReference>
<dbReference type="PANTHER" id="PTHR19134">
    <property type="entry name" value="RECEPTOR-TYPE TYROSINE-PROTEIN PHOSPHATASE"/>
    <property type="match status" value="1"/>
</dbReference>
<dbReference type="PROSITE" id="PS50055">
    <property type="entry name" value="TYR_PHOSPHATASE_PTP"/>
    <property type="match status" value="2"/>
</dbReference>
<dbReference type="Gene3D" id="3.90.190.10">
    <property type="entry name" value="Protein tyrosine phosphatase superfamily"/>
    <property type="match status" value="2"/>
</dbReference>
<evidence type="ECO:0000256" key="1">
    <source>
        <dbReference type="SAM" id="MobiDB-lite"/>
    </source>
</evidence>
<dbReference type="PROSITE" id="PS00383">
    <property type="entry name" value="TYR_PHOSPHATASE_1"/>
    <property type="match status" value="1"/>
</dbReference>
<dbReference type="InterPro" id="IPR000387">
    <property type="entry name" value="Tyr_Pase_dom"/>
</dbReference>
<feature type="region of interest" description="Disordered" evidence="1">
    <location>
        <begin position="118"/>
        <end position="151"/>
    </location>
</feature>
<gene>
    <name evidence="4" type="ORF">O3P69_010587</name>
</gene>
<dbReference type="GO" id="GO:0004725">
    <property type="term" value="F:protein tyrosine phosphatase activity"/>
    <property type="evidence" value="ECO:0007669"/>
    <property type="project" value="InterPro"/>
</dbReference>
<feature type="domain" description="Tyrosine specific protein phosphatases" evidence="3">
    <location>
        <begin position="609"/>
        <end position="684"/>
    </location>
</feature>
<feature type="compositionally biased region" description="Polar residues" evidence="1">
    <location>
        <begin position="82"/>
        <end position="92"/>
    </location>
</feature>
<keyword evidence="5" id="KW-1185">Reference proteome</keyword>
<evidence type="ECO:0000313" key="5">
    <source>
        <dbReference type="Proteomes" id="UP001487740"/>
    </source>
</evidence>
<dbReference type="SMART" id="SM00404">
    <property type="entry name" value="PTPc_motif"/>
    <property type="match status" value="2"/>
</dbReference>
<feature type="region of interest" description="Disordered" evidence="1">
    <location>
        <begin position="704"/>
        <end position="725"/>
    </location>
</feature>
<dbReference type="CDD" id="cd00047">
    <property type="entry name" value="PTPc"/>
    <property type="match status" value="2"/>
</dbReference>
<protein>
    <submittedName>
        <fullName evidence="4">Uncharacterized protein</fullName>
    </submittedName>
</protein>
<feature type="domain" description="Tyrosine specific protein phosphatases" evidence="3">
    <location>
        <begin position="361"/>
        <end position="414"/>
    </location>
</feature>
<dbReference type="PANTHER" id="PTHR19134:SF449">
    <property type="entry name" value="TYROSINE-PROTEIN PHOSPHATASE 1"/>
    <property type="match status" value="1"/>
</dbReference>
<dbReference type="InterPro" id="IPR050348">
    <property type="entry name" value="Protein-Tyr_Phosphatase"/>
</dbReference>
<name>A0AAW0TDZ9_SCYPA</name>
<dbReference type="Proteomes" id="UP001487740">
    <property type="component" value="Unassembled WGS sequence"/>
</dbReference>
<evidence type="ECO:0000259" key="3">
    <source>
        <dbReference type="PROSITE" id="PS50056"/>
    </source>
</evidence>
<feature type="region of interest" description="Disordered" evidence="1">
    <location>
        <begin position="72"/>
        <end position="101"/>
    </location>
</feature>
<dbReference type="SMART" id="SM00194">
    <property type="entry name" value="PTPc"/>
    <property type="match status" value="2"/>
</dbReference>
<dbReference type="InterPro" id="IPR029021">
    <property type="entry name" value="Prot-tyrosine_phosphatase-like"/>
</dbReference>
<dbReference type="AlphaFoldDB" id="A0AAW0TDZ9"/>
<dbReference type="PROSITE" id="PS50056">
    <property type="entry name" value="TYR_PHOSPHATASE_2"/>
    <property type="match status" value="2"/>
</dbReference>
<dbReference type="GO" id="GO:0048666">
    <property type="term" value="P:neuron development"/>
    <property type="evidence" value="ECO:0007669"/>
    <property type="project" value="UniProtKB-ARBA"/>
</dbReference>
<dbReference type="InterPro" id="IPR000242">
    <property type="entry name" value="PTP_cat"/>
</dbReference>
<evidence type="ECO:0000313" key="4">
    <source>
        <dbReference type="EMBL" id="KAK8385933.1"/>
    </source>
</evidence>
<feature type="domain" description="Tyrosine-protein phosphatase" evidence="2">
    <location>
        <begin position="170"/>
        <end position="423"/>
    </location>
</feature>
<reference evidence="4 5" key="1">
    <citation type="submission" date="2023-03" db="EMBL/GenBank/DDBJ databases">
        <title>High-quality genome of Scylla paramamosain provides insights in environmental adaptation.</title>
        <authorList>
            <person name="Zhang L."/>
        </authorList>
    </citation>
    <scope>NUCLEOTIDE SEQUENCE [LARGE SCALE GENOMIC DNA]</scope>
    <source>
        <strain evidence="4">LZ_2023a</strain>
        <tissue evidence="4">Muscle</tissue>
    </source>
</reference>
<dbReference type="EMBL" id="JARAKH010000031">
    <property type="protein sequence ID" value="KAK8385933.1"/>
    <property type="molecule type" value="Genomic_DNA"/>
</dbReference>
<dbReference type="SUPFAM" id="SSF52799">
    <property type="entry name" value="(Phosphotyrosine protein) phosphatases II"/>
    <property type="match status" value="2"/>
</dbReference>
<accession>A0AAW0TDZ9</accession>